<dbReference type="AlphaFoldDB" id="D6WFB6"/>
<protein>
    <submittedName>
        <fullName evidence="1">Uncharacterized protein</fullName>
    </submittedName>
</protein>
<reference evidence="1 2" key="1">
    <citation type="journal article" date="2008" name="Nature">
        <title>The genome of the model beetle and pest Tribolium castaneum.</title>
        <authorList>
            <consortium name="Tribolium Genome Sequencing Consortium"/>
            <person name="Richards S."/>
            <person name="Gibbs R.A."/>
            <person name="Weinstock G.M."/>
            <person name="Brown S.J."/>
            <person name="Denell R."/>
            <person name="Beeman R.W."/>
            <person name="Gibbs R."/>
            <person name="Beeman R.W."/>
            <person name="Brown S.J."/>
            <person name="Bucher G."/>
            <person name="Friedrich M."/>
            <person name="Grimmelikhuijzen C.J."/>
            <person name="Klingler M."/>
            <person name="Lorenzen M."/>
            <person name="Richards S."/>
            <person name="Roth S."/>
            <person name="Schroder R."/>
            <person name="Tautz D."/>
            <person name="Zdobnov E.M."/>
            <person name="Muzny D."/>
            <person name="Gibbs R.A."/>
            <person name="Weinstock G.M."/>
            <person name="Attaway T."/>
            <person name="Bell S."/>
            <person name="Buhay C.J."/>
            <person name="Chandrabose M.N."/>
            <person name="Chavez D."/>
            <person name="Clerk-Blankenburg K.P."/>
            <person name="Cree A."/>
            <person name="Dao M."/>
            <person name="Davis C."/>
            <person name="Chacko J."/>
            <person name="Dinh H."/>
            <person name="Dugan-Rocha S."/>
            <person name="Fowler G."/>
            <person name="Garner T.T."/>
            <person name="Garnes J."/>
            <person name="Gnirke A."/>
            <person name="Hawes A."/>
            <person name="Hernandez J."/>
            <person name="Hines S."/>
            <person name="Holder M."/>
            <person name="Hume J."/>
            <person name="Jhangiani S.N."/>
            <person name="Joshi V."/>
            <person name="Khan Z.M."/>
            <person name="Jackson L."/>
            <person name="Kovar C."/>
            <person name="Kowis A."/>
            <person name="Lee S."/>
            <person name="Lewis L.R."/>
            <person name="Margolis J."/>
            <person name="Morgan M."/>
            <person name="Nazareth L.V."/>
            <person name="Nguyen N."/>
            <person name="Okwuonu G."/>
            <person name="Parker D."/>
            <person name="Richards S."/>
            <person name="Ruiz S.J."/>
            <person name="Santibanez J."/>
            <person name="Savard J."/>
            <person name="Scherer S.E."/>
            <person name="Schneider B."/>
            <person name="Sodergren E."/>
            <person name="Tautz D."/>
            <person name="Vattahil S."/>
            <person name="Villasana D."/>
            <person name="White C.S."/>
            <person name="Wright R."/>
            <person name="Park Y."/>
            <person name="Beeman R.W."/>
            <person name="Lord J."/>
            <person name="Oppert B."/>
            <person name="Lorenzen M."/>
            <person name="Brown S."/>
            <person name="Wang L."/>
            <person name="Savard J."/>
            <person name="Tautz D."/>
            <person name="Richards S."/>
            <person name="Weinstock G."/>
            <person name="Gibbs R.A."/>
            <person name="Liu Y."/>
            <person name="Worley K."/>
            <person name="Weinstock G."/>
            <person name="Elsik C.G."/>
            <person name="Reese J.T."/>
            <person name="Elhaik E."/>
            <person name="Landan G."/>
            <person name="Graur D."/>
            <person name="Arensburger P."/>
            <person name="Atkinson P."/>
            <person name="Beeman R.W."/>
            <person name="Beidler J."/>
            <person name="Brown S.J."/>
            <person name="Demuth J.P."/>
            <person name="Drury D.W."/>
            <person name="Du Y.Z."/>
            <person name="Fujiwara H."/>
            <person name="Lorenzen M."/>
            <person name="Maselli V."/>
            <person name="Osanai M."/>
            <person name="Park Y."/>
            <person name="Robertson H.M."/>
            <person name="Tu Z."/>
            <person name="Wang J.J."/>
            <person name="Wang S."/>
            <person name="Richards S."/>
            <person name="Song H."/>
            <person name="Zhang L."/>
            <person name="Sodergren E."/>
            <person name="Werner D."/>
            <person name="Stanke M."/>
            <person name="Morgenstern B."/>
            <person name="Solovyev V."/>
            <person name="Kosarev P."/>
            <person name="Brown G."/>
            <person name="Chen H.C."/>
            <person name="Ermolaeva O."/>
            <person name="Hlavina W."/>
            <person name="Kapustin Y."/>
            <person name="Kiryutin B."/>
            <person name="Kitts P."/>
            <person name="Maglott D."/>
            <person name="Pruitt K."/>
            <person name="Sapojnikov V."/>
            <person name="Souvorov A."/>
            <person name="Mackey A.J."/>
            <person name="Waterhouse R.M."/>
            <person name="Wyder S."/>
            <person name="Zdobnov E.M."/>
            <person name="Zdobnov E.M."/>
            <person name="Wyder S."/>
            <person name="Kriventseva E.V."/>
            <person name="Kadowaki T."/>
            <person name="Bork P."/>
            <person name="Aranda M."/>
            <person name="Bao R."/>
            <person name="Beermann A."/>
            <person name="Berns N."/>
            <person name="Bolognesi R."/>
            <person name="Bonneton F."/>
            <person name="Bopp D."/>
            <person name="Brown S.J."/>
            <person name="Bucher G."/>
            <person name="Butts T."/>
            <person name="Chaumot A."/>
            <person name="Denell R.E."/>
            <person name="Ferrier D.E."/>
            <person name="Friedrich M."/>
            <person name="Gordon C.M."/>
            <person name="Jindra M."/>
            <person name="Klingler M."/>
            <person name="Lan Q."/>
            <person name="Lattorff H.M."/>
            <person name="Laudet V."/>
            <person name="von Levetsow C."/>
            <person name="Liu Z."/>
            <person name="Lutz R."/>
            <person name="Lynch J.A."/>
            <person name="da Fonseca R.N."/>
            <person name="Posnien N."/>
            <person name="Reuter R."/>
            <person name="Roth S."/>
            <person name="Savard J."/>
            <person name="Schinko J.B."/>
            <person name="Schmitt C."/>
            <person name="Schoppmeier M."/>
            <person name="Schroder R."/>
            <person name="Shippy T.D."/>
            <person name="Simonnet F."/>
            <person name="Marques-Souza H."/>
            <person name="Tautz D."/>
            <person name="Tomoyasu Y."/>
            <person name="Trauner J."/>
            <person name="Van der Zee M."/>
            <person name="Vervoort M."/>
            <person name="Wittkopp N."/>
            <person name="Wimmer E.A."/>
            <person name="Yang X."/>
            <person name="Jones A.K."/>
            <person name="Sattelle D.B."/>
            <person name="Ebert P.R."/>
            <person name="Nelson D."/>
            <person name="Scott J.G."/>
            <person name="Beeman R.W."/>
            <person name="Muthukrishnan S."/>
            <person name="Kramer K.J."/>
            <person name="Arakane Y."/>
            <person name="Beeman R.W."/>
            <person name="Zhu Q."/>
            <person name="Hogenkamp D."/>
            <person name="Dixit R."/>
            <person name="Oppert B."/>
            <person name="Jiang H."/>
            <person name="Zou Z."/>
            <person name="Marshall J."/>
            <person name="Elpidina E."/>
            <person name="Vinokurov K."/>
            <person name="Oppert C."/>
            <person name="Zou Z."/>
            <person name="Evans J."/>
            <person name="Lu Z."/>
            <person name="Zhao P."/>
            <person name="Sumathipala N."/>
            <person name="Altincicek B."/>
            <person name="Vilcinskas A."/>
            <person name="Williams M."/>
            <person name="Hultmark D."/>
            <person name="Hetru C."/>
            <person name="Jiang H."/>
            <person name="Grimmelikhuijzen C.J."/>
            <person name="Hauser F."/>
            <person name="Cazzamali G."/>
            <person name="Williamson M."/>
            <person name="Park Y."/>
            <person name="Li B."/>
            <person name="Tanaka Y."/>
            <person name="Predel R."/>
            <person name="Neupert S."/>
            <person name="Schachtner J."/>
            <person name="Verleyen P."/>
            <person name="Raible F."/>
            <person name="Bork P."/>
            <person name="Friedrich M."/>
            <person name="Walden K.K."/>
            <person name="Robertson H.M."/>
            <person name="Angeli S."/>
            <person name="Foret S."/>
            <person name="Bucher G."/>
            <person name="Schuetz S."/>
            <person name="Maleszka R."/>
            <person name="Wimmer E.A."/>
            <person name="Beeman R.W."/>
            <person name="Lorenzen M."/>
            <person name="Tomoyasu Y."/>
            <person name="Miller S.C."/>
            <person name="Grossmann D."/>
            <person name="Bucher G."/>
        </authorList>
    </citation>
    <scope>NUCLEOTIDE SEQUENCE [LARGE SCALE GENOMIC DNA]</scope>
    <source>
        <strain evidence="1 2">Georgia GA2</strain>
    </source>
</reference>
<keyword evidence="2" id="KW-1185">Reference proteome</keyword>
<dbReference type="HOGENOM" id="CLU_1715594_0_0_1"/>
<evidence type="ECO:0000313" key="2">
    <source>
        <dbReference type="Proteomes" id="UP000007266"/>
    </source>
</evidence>
<gene>
    <name evidence="1" type="primary">GLEAN_03339</name>
    <name evidence="1" type="ORF">TcasGA2_TC003339</name>
</gene>
<evidence type="ECO:0000313" key="1">
    <source>
        <dbReference type="EMBL" id="EFA00479.1"/>
    </source>
</evidence>
<proteinExistence type="predicted"/>
<dbReference type="Proteomes" id="UP000007266">
    <property type="component" value="Linkage group 3"/>
</dbReference>
<accession>D6WFB6</accession>
<sequence length="153" mass="17779">MRSVLRTPFVKSEPFRPGFYSGTEWIPLASERVMAPRGTSIDLNISHLTAVYVTSQLKFSKIWKHDHILIRFVRMCLSCPKWRSNPGTGVEFRTINQVRLARKYYVDNHYDQDDQAITISNTKPLPGCFKTRTNTRANCRKSLTCKRRLAQLE</sequence>
<reference evidence="1 2" key="2">
    <citation type="journal article" date="2010" name="Nucleic Acids Res.">
        <title>BeetleBase in 2010: revisions to provide comprehensive genomic information for Tribolium castaneum.</title>
        <authorList>
            <person name="Kim H.S."/>
            <person name="Murphy T."/>
            <person name="Xia J."/>
            <person name="Caragea D."/>
            <person name="Park Y."/>
            <person name="Beeman R.W."/>
            <person name="Lorenzen M.D."/>
            <person name="Butcher S."/>
            <person name="Manak J.R."/>
            <person name="Brown S.J."/>
        </authorList>
    </citation>
    <scope>GENOME REANNOTATION</scope>
    <source>
        <strain evidence="1 2">Georgia GA2</strain>
    </source>
</reference>
<organism evidence="1 2">
    <name type="scientific">Tribolium castaneum</name>
    <name type="common">Red flour beetle</name>
    <dbReference type="NCBI Taxonomy" id="7070"/>
    <lineage>
        <taxon>Eukaryota</taxon>
        <taxon>Metazoa</taxon>
        <taxon>Ecdysozoa</taxon>
        <taxon>Arthropoda</taxon>
        <taxon>Hexapoda</taxon>
        <taxon>Insecta</taxon>
        <taxon>Pterygota</taxon>
        <taxon>Neoptera</taxon>
        <taxon>Endopterygota</taxon>
        <taxon>Coleoptera</taxon>
        <taxon>Polyphaga</taxon>
        <taxon>Cucujiformia</taxon>
        <taxon>Tenebrionidae</taxon>
        <taxon>Tenebrionidae incertae sedis</taxon>
        <taxon>Tribolium</taxon>
    </lineage>
</organism>
<name>D6WFB6_TRICA</name>
<dbReference type="InParanoid" id="D6WFB6"/>
<dbReference type="EMBL" id="KQ971319">
    <property type="protein sequence ID" value="EFA00479.1"/>
    <property type="molecule type" value="Genomic_DNA"/>
</dbReference>